<keyword evidence="1" id="KW-0378">Hydrolase</keyword>
<name>A0ABP0K019_9DINO</name>
<dbReference type="InterPro" id="IPR002125">
    <property type="entry name" value="CMP_dCMP_dom"/>
</dbReference>
<feature type="domain" description="CMP/dCMP-type deaminase" evidence="2">
    <location>
        <begin position="5"/>
        <end position="117"/>
    </location>
</feature>
<dbReference type="CDD" id="cd01285">
    <property type="entry name" value="nucleoside_deaminase"/>
    <property type="match status" value="1"/>
</dbReference>
<protein>
    <recommendedName>
        <fullName evidence="2">CMP/dCMP-type deaminase domain-containing protein</fullName>
    </recommendedName>
</protein>
<dbReference type="InterPro" id="IPR016193">
    <property type="entry name" value="Cytidine_deaminase-like"/>
</dbReference>
<comment type="caution">
    <text evidence="3">The sequence shown here is derived from an EMBL/GenBank/DDBJ whole genome shotgun (WGS) entry which is preliminary data.</text>
</comment>
<dbReference type="EMBL" id="CAXAMN010007047">
    <property type="protein sequence ID" value="CAK9020112.1"/>
    <property type="molecule type" value="Genomic_DNA"/>
</dbReference>
<accession>A0ABP0K019</accession>
<dbReference type="PANTHER" id="PTHR11079:SF149">
    <property type="entry name" value="TRNA-SPECIFIC ADENOSINE DEAMINASE 2"/>
    <property type="match status" value="1"/>
</dbReference>
<dbReference type="Proteomes" id="UP001642484">
    <property type="component" value="Unassembled WGS sequence"/>
</dbReference>
<organism evidence="3 4">
    <name type="scientific">Durusdinium trenchii</name>
    <dbReference type="NCBI Taxonomy" id="1381693"/>
    <lineage>
        <taxon>Eukaryota</taxon>
        <taxon>Sar</taxon>
        <taxon>Alveolata</taxon>
        <taxon>Dinophyceae</taxon>
        <taxon>Suessiales</taxon>
        <taxon>Symbiodiniaceae</taxon>
        <taxon>Durusdinium</taxon>
    </lineage>
</organism>
<keyword evidence="4" id="KW-1185">Reference proteome</keyword>
<evidence type="ECO:0000313" key="3">
    <source>
        <dbReference type="EMBL" id="CAK9020112.1"/>
    </source>
</evidence>
<evidence type="ECO:0000313" key="4">
    <source>
        <dbReference type="Proteomes" id="UP001642484"/>
    </source>
</evidence>
<evidence type="ECO:0000256" key="1">
    <source>
        <dbReference type="ARBA" id="ARBA00022801"/>
    </source>
</evidence>
<sequence>MTPGAMDEHYMRLALSAAEQGKRLGEVAVGCVLVHQSGEVLAIGHNETNCSRNGTRHCEFVASEKVLCRANGPDLLRHSCLYVTLEPCIMCAAALQHLGVPEVVFGAANSRFGGCGGTFHVDKITAEGKGDSGCNAARPALRGFNSRGGILAEEAVKLLQDFYKSGNPNAPDVKRHRPLESDASAGEMEKEVVGTVELARKDAERSRIRSPHVLHFIDRHFSRHFGLVWTEERLNKERRNSQEIGTEILSPHLETFFAPAHGFQAEY</sequence>
<reference evidence="3 4" key="1">
    <citation type="submission" date="2024-02" db="EMBL/GenBank/DDBJ databases">
        <authorList>
            <person name="Chen Y."/>
            <person name="Shah S."/>
            <person name="Dougan E. K."/>
            <person name="Thang M."/>
            <person name="Chan C."/>
        </authorList>
    </citation>
    <scope>NUCLEOTIDE SEQUENCE [LARGE SCALE GENOMIC DNA]</scope>
</reference>
<gene>
    <name evidence="3" type="ORF">CCMP2556_LOCUS13929</name>
</gene>
<dbReference type="Pfam" id="PF00383">
    <property type="entry name" value="dCMP_cyt_deam_1"/>
    <property type="match status" value="1"/>
</dbReference>
<proteinExistence type="predicted"/>
<dbReference type="PANTHER" id="PTHR11079">
    <property type="entry name" value="CYTOSINE DEAMINASE FAMILY MEMBER"/>
    <property type="match status" value="1"/>
</dbReference>
<evidence type="ECO:0000259" key="2">
    <source>
        <dbReference type="PROSITE" id="PS51747"/>
    </source>
</evidence>
<dbReference type="Gene3D" id="3.40.140.10">
    <property type="entry name" value="Cytidine Deaminase, domain 2"/>
    <property type="match status" value="1"/>
</dbReference>
<dbReference type="SUPFAM" id="SSF53927">
    <property type="entry name" value="Cytidine deaminase-like"/>
    <property type="match status" value="1"/>
</dbReference>
<dbReference type="PROSITE" id="PS51747">
    <property type="entry name" value="CYT_DCMP_DEAMINASES_2"/>
    <property type="match status" value="1"/>
</dbReference>